<name>A0A5S6Q775_TRIMR</name>
<evidence type="ECO:0000256" key="2">
    <source>
        <dbReference type="SAM" id="Phobius"/>
    </source>
</evidence>
<protein>
    <submittedName>
        <fullName evidence="4 5">Uncharacterized protein</fullName>
    </submittedName>
</protein>
<dbReference type="AlphaFoldDB" id="A0A5S6Q775"/>
<dbReference type="Proteomes" id="UP000046395">
    <property type="component" value="Unassembled WGS sequence"/>
</dbReference>
<organism evidence="3 4">
    <name type="scientific">Trichuris muris</name>
    <name type="common">Mouse whipworm</name>
    <dbReference type="NCBI Taxonomy" id="70415"/>
    <lineage>
        <taxon>Eukaryota</taxon>
        <taxon>Metazoa</taxon>
        <taxon>Ecdysozoa</taxon>
        <taxon>Nematoda</taxon>
        <taxon>Enoplea</taxon>
        <taxon>Dorylaimia</taxon>
        <taxon>Trichinellida</taxon>
        <taxon>Trichuridae</taxon>
        <taxon>Trichuris</taxon>
    </lineage>
</organism>
<reference evidence="4" key="3">
    <citation type="submission" date="2019-12" db="UniProtKB">
        <authorList>
            <consortium name="WormBaseParasite"/>
        </authorList>
    </citation>
    <scope>IDENTIFICATION</scope>
</reference>
<keyword evidence="2" id="KW-0812">Transmembrane</keyword>
<reference evidence="3" key="2">
    <citation type="submission" date="2014-03" db="EMBL/GenBank/DDBJ databases">
        <title>The whipworm genome and dual-species transcriptomics of an intimate host-pathogen interaction.</title>
        <authorList>
            <person name="Foth B.J."/>
            <person name="Tsai I.J."/>
            <person name="Reid A.J."/>
            <person name="Bancroft A.J."/>
            <person name="Nichol S."/>
            <person name="Tracey A."/>
            <person name="Holroyd N."/>
            <person name="Cotton J.A."/>
            <person name="Stanley E.J."/>
            <person name="Zarowiecki M."/>
            <person name="Liu J.Z."/>
            <person name="Huckvale T."/>
            <person name="Cooper P.J."/>
            <person name="Grencis R.K."/>
            <person name="Berriman M."/>
        </authorList>
    </citation>
    <scope>NUCLEOTIDE SEQUENCE [LARGE SCALE GENOMIC DNA]</scope>
    <source>
        <strain evidence="3">Edinburgh</strain>
    </source>
</reference>
<accession>A0A5S6Q775</accession>
<dbReference type="WBParaSite" id="TMUE_1000003059.2">
    <property type="protein sequence ID" value="TMUE_1000003059.2"/>
    <property type="gene ID" value="WBGene00292569"/>
</dbReference>
<proteinExistence type="predicted"/>
<keyword evidence="3" id="KW-1185">Reference proteome</keyword>
<reference evidence="3" key="1">
    <citation type="submission" date="2013-11" db="EMBL/GenBank/DDBJ databases">
        <authorList>
            <person name="Aslett M."/>
        </authorList>
    </citation>
    <scope>NUCLEOTIDE SEQUENCE [LARGE SCALE GENOMIC DNA]</scope>
    <source>
        <strain evidence="3">Edinburgh</strain>
    </source>
</reference>
<sequence>MVNNCSASTKWSLAVRESGGDGNEGTLMLYKMGNMQNSMETALVLLLSLAVSVLAFFLCAKSKPKVEKAAVPMVGRRQSRKNIGEKDMQQRWRKRSSSVVGALDPLDIRRRSSDAEKMAIDDLHNENLLQPPLALLINRETPEIYASPLGFSMRPVHVQTTPDIKCIEDATPLTTRLRIKKLKRDLPDSVVNPPVVNRRSDPDYDPGCEDTMYGIPPVPEIER</sequence>
<evidence type="ECO:0000256" key="1">
    <source>
        <dbReference type="SAM" id="MobiDB-lite"/>
    </source>
</evidence>
<evidence type="ECO:0000313" key="3">
    <source>
        <dbReference type="Proteomes" id="UP000046395"/>
    </source>
</evidence>
<evidence type="ECO:0000313" key="4">
    <source>
        <dbReference type="WBParaSite" id="TMUE_1000003059.1"/>
    </source>
</evidence>
<feature type="transmembrane region" description="Helical" evidence="2">
    <location>
        <begin position="42"/>
        <end position="60"/>
    </location>
</feature>
<keyword evidence="2" id="KW-1133">Transmembrane helix</keyword>
<evidence type="ECO:0000313" key="5">
    <source>
        <dbReference type="WBParaSite" id="TMUE_1000003059.2"/>
    </source>
</evidence>
<dbReference type="WBParaSite" id="TMUE_1000003059.1">
    <property type="protein sequence ID" value="TMUE_1000003059.1"/>
    <property type="gene ID" value="WBGene00292569"/>
</dbReference>
<keyword evidence="2" id="KW-0472">Membrane</keyword>
<feature type="region of interest" description="Disordered" evidence="1">
    <location>
        <begin position="192"/>
        <end position="223"/>
    </location>
</feature>